<keyword evidence="1" id="KW-0131">Cell cycle</keyword>
<evidence type="ECO:0000259" key="2">
    <source>
        <dbReference type="PROSITE" id="PS51387"/>
    </source>
</evidence>
<keyword evidence="1" id="KW-0132">Cell division</keyword>
<comment type="caution">
    <text evidence="1">Lacks conserved residue(s) required for the propagation of feature annotation.</text>
</comment>
<dbReference type="EMBL" id="MEZX01000002">
    <property type="protein sequence ID" value="OGD64756.1"/>
    <property type="molecule type" value="Genomic_DNA"/>
</dbReference>
<protein>
    <recommendedName>
        <fullName evidence="1">UDP-N-acetylenolpyruvoylglucosamine reductase</fullName>
        <ecNumber evidence="1">1.3.1.98</ecNumber>
    </recommendedName>
    <alternativeName>
        <fullName evidence="1">UDP-N-acetylmuramate dehydrogenase</fullName>
    </alternativeName>
</protein>
<gene>
    <name evidence="1" type="primary">murB</name>
    <name evidence="3" type="ORF">A3A71_01745</name>
</gene>
<dbReference type="GO" id="GO:0051301">
    <property type="term" value="P:cell division"/>
    <property type="evidence" value="ECO:0007669"/>
    <property type="project" value="UniProtKB-KW"/>
</dbReference>
<evidence type="ECO:0000313" key="3">
    <source>
        <dbReference type="EMBL" id="OGD64756.1"/>
    </source>
</evidence>
<dbReference type="InterPro" id="IPR003170">
    <property type="entry name" value="MurB"/>
</dbReference>
<dbReference type="GO" id="GO:0008360">
    <property type="term" value="P:regulation of cell shape"/>
    <property type="evidence" value="ECO:0007669"/>
    <property type="project" value="UniProtKB-KW"/>
</dbReference>
<keyword evidence="1" id="KW-0560">Oxidoreductase</keyword>
<dbReference type="GO" id="GO:0009252">
    <property type="term" value="P:peptidoglycan biosynthetic process"/>
    <property type="evidence" value="ECO:0007669"/>
    <property type="project" value="UniProtKB-UniRule"/>
</dbReference>
<dbReference type="PANTHER" id="PTHR21071">
    <property type="entry name" value="UDP-N-ACETYLENOLPYRUVOYLGLUCOSAMINE REDUCTASE"/>
    <property type="match status" value="1"/>
</dbReference>
<dbReference type="EC" id="1.3.1.98" evidence="1"/>
<dbReference type="GO" id="GO:0005829">
    <property type="term" value="C:cytosol"/>
    <property type="evidence" value="ECO:0007669"/>
    <property type="project" value="TreeGrafter"/>
</dbReference>
<organism evidence="3 4">
    <name type="scientific">Candidatus Berkelbacteria bacterium RIFCSPLOWO2_01_FULL_50_28</name>
    <dbReference type="NCBI Taxonomy" id="1797471"/>
    <lineage>
        <taxon>Bacteria</taxon>
        <taxon>Candidatus Berkelbacteria</taxon>
    </lineage>
</organism>
<dbReference type="InterPro" id="IPR016166">
    <property type="entry name" value="FAD-bd_PCMH"/>
</dbReference>
<proteinExistence type="inferred from homology"/>
<keyword evidence="1" id="KW-0961">Cell wall biogenesis/degradation</keyword>
<dbReference type="UniPathway" id="UPA00219"/>
<dbReference type="PROSITE" id="PS51387">
    <property type="entry name" value="FAD_PCMH"/>
    <property type="match status" value="1"/>
</dbReference>
<keyword evidence="1" id="KW-0963">Cytoplasm</keyword>
<comment type="cofactor">
    <cofactor evidence="1">
        <name>FAD</name>
        <dbReference type="ChEBI" id="CHEBI:57692"/>
    </cofactor>
</comment>
<comment type="function">
    <text evidence="1">Cell wall formation.</text>
</comment>
<dbReference type="GO" id="GO:0071949">
    <property type="term" value="F:FAD binding"/>
    <property type="evidence" value="ECO:0007669"/>
    <property type="project" value="InterPro"/>
</dbReference>
<comment type="pathway">
    <text evidence="1">Cell wall biogenesis; peptidoglycan biosynthesis.</text>
</comment>
<keyword evidence="1" id="KW-0274">FAD</keyword>
<comment type="similarity">
    <text evidence="1">Belongs to the MurB family.</text>
</comment>
<dbReference type="Gene3D" id="3.30.465.10">
    <property type="match status" value="1"/>
</dbReference>
<feature type="active site" evidence="1">
    <location>
        <position position="182"/>
    </location>
</feature>
<dbReference type="InterPro" id="IPR016169">
    <property type="entry name" value="FAD-bd_PCMH_sub2"/>
</dbReference>
<sequence length="308" mass="33989">MSTKSSTTASSTLSQDLSKLFGERFTSHANVSELFSSCTGGTADWLVVASTITDIIEAVKAACRHRIPWLVIGGGSGSLFSDYGFAGLLIVNRTSGMLFDDQSQIVVESGTGFKEIINWASTRGYGGLEDFYHLPGTVAGAIVTNAVGGTSKILDYVRELTVIYADSPGAISCRTISSNEWRESPCRPQLVILSIKLQLSYLGQPEILRRLRARGKDVRVGRHGYLGHWALPQLQPNIMLWRKTCQELFRFDERQPSVLNLRKKTTSEAILQCLQALMSQSFEQTGERLELRTSLLGYWPDNDGATKK</sequence>
<dbReference type="Pfam" id="PF01565">
    <property type="entry name" value="FAD_binding_4"/>
    <property type="match status" value="1"/>
</dbReference>
<dbReference type="SUPFAM" id="SSF56176">
    <property type="entry name" value="FAD-binding/transporter-associated domain-like"/>
    <property type="match status" value="1"/>
</dbReference>
<dbReference type="STRING" id="1797471.A3A71_01745"/>
<dbReference type="InterPro" id="IPR006094">
    <property type="entry name" value="Oxid_FAD_bind_N"/>
</dbReference>
<comment type="caution">
    <text evidence="3">The sequence shown here is derived from an EMBL/GenBank/DDBJ whole genome shotgun (WGS) entry which is preliminary data.</text>
</comment>
<evidence type="ECO:0000256" key="1">
    <source>
        <dbReference type="HAMAP-Rule" id="MF_00037"/>
    </source>
</evidence>
<comment type="catalytic activity">
    <reaction evidence="1">
        <text>UDP-N-acetyl-alpha-D-muramate + NADP(+) = UDP-N-acetyl-3-O-(1-carboxyvinyl)-alpha-D-glucosamine + NADPH + H(+)</text>
        <dbReference type="Rhea" id="RHEA:12248"/>
        <dbReference type="ChEBI" id="CHEBI:15378"/>
        <dbReference type="ChEBI" id="CHEBI:57783"/>
        <dbReference type="ChEBI" id="CHEBI:58349"/>
        <dbReference type="ChEBI" id="CHEBI:68483"/>
        <dbReference type="ChEBI" id="CHEBI:70757"/>
        <dbReference type="EC" id="1.3.1.98"/>
    </reaction>
</comment>
<dbReference type="Gene3D" id="3.30.43.10">
    <property type="entry name" value="Uridine Diphospho-n-acetylenolpyruvylglucosamine Reductase, domain 2"/>
    <property type="match status" value="1"/>
</dbReference>
<keyword evidence="1" id="KW-0573">Peptidoglycan synthesis</keyword>
<feature type="domain" description="FAD-binding PCMH-type" evidence="2">
    <location>
        <begin position="38"/>
        <end position="202"/>
    </location>
</feature>
<reference evidence="3 4" key="1">
    <citation type="journal article" date="2016" name="Nat. Commun.">
        <title>Thousands of microbial genomes shed light on interconnected biogeochemical processes in an aquifer system.</title>
        <authorList>
            <person name="Anantharaman K."/>
            <person name="Brown C.T."/>
            <person name="Hug L.A."/>
            <person name="Sharon I."/>
            <person name="Castelle C.J."/>
            <person name="Probst A.J."/>
            <person name="Thomas B.C."/>
            <person name="Singh A."/>
            <person name="Wilkins M.J."/>
            <person name="Karaoz U."/>
            <person name="Brodie E.L."/>
            <person name="Williams K.H."/>
            <person name="Hubbard S.S."/>
            <person name="Banfield J.F."/>
        </authorList>
    </citation>
    <scope>NUCLEOTIDE SEQUENCE [LARGE SCALE GENOMIC DNA]</scope>
</reference>
<dbReference type="AlphaFoldDB" id="A0A1F5EBW2"/>
<keyword evidence="1" id="KW-0521">NADP</keyword>
<dbReference type="InterPro" id="IPR036318">
    <property type="entry name" value="FAD-bd_PCMH-like_sf"/>
</dbReference>
<dbReference type="GO" id="GO:0008762">
    <property type="term" value="F:UDP-N-acetylmuramate dehydrogenase activity"/>
    <property type="evidence" value="ECO:0007669"/>
    <property type="project" value="UniProtKB-UniRule"/>
</dbReference>
<evidence type="ECO:0000313" key="4">
    <source>
        <dbReference type="Proteomes" id="UP000177481"/>
    </source>
</evidence>
<keyword evidence="1" id="KW-0133">Cell shape</keyword>
<dbReference type="Proteomes" id="UP000177481">
    <property type="component" value="Unassembled WGS sequence"/>
</dbReference>
<name>A0A1F5EBW2_9BACT</name>
<dbReference type="InterPro" id="IPR016167">
    <property type="entry name" value="FAD-bd_PCMH_sub1"/>
</dbReference>
<dbReference type="HAMAP" id="MF_00037">
    <property type="entry name" value="MurB"/>
    <property type="match status" value="1"/>
</dbReference>
<dbReference type="PANTHER" id="PTHR21071:SF4">
    <property type="entry name" value="UDP-N-ACETYLENOLPYRUVOYLGLUCOSAMINE REDUCTASE"/>
    <property type="match status" value="1"/>
</dbReference>
<keyword evidence="1" id="KW-0285">Flavoprotein</keyword>
<accession>A0A1F5EBW2</accession>
<comment type="subcellular location">
    <subcellularLocation>
        <location evidence="1">Cytoplasm</location>
    </subcellularLocation>
</comment>
<dbReference type="GO" id="GO:0071555">
    <property type="term" value="P:cell wall organization"/>
    <property type="evidence" value="ECO:0007669"/>
    <property type="project" value="UniProtKB-KW"/>
</dbReference>